<evidence type="ECO:0000256" key="2">
    <source>
        <dbReference type="ARBA" id="ARBA00022801"/>
    </source>
</evidence>
<dbReference type="PANTHER" id="PTHR43037:SF5">
    <property type="entry name" value="FERULOYL ESTERASE"/>
    <property type="match status" value="1"/>
</dbReference>
<organism evidence="4 5">
    <name type="scientific">Puia dinghuensis</name>
    <dbReference type="NCBI Taxonomy" id="1792502"/>
    <lineage>
        <taxon>Bacteria</taxon>
        <taxon>Pseudomonadati</taxon>
        <taxon>Bacteroidota</taxon>
        <taxon>Chitinophagia</taxon>
        <taxon>Chitinophagales</taxon>
        <taxon>Chitinophagaceae</taxon>
        <taxon>Puia</taxon>
    </lineage>
</organism>
<evidence type="ECO:0000313" key="4">
    <source>
        <dbReference type="EMBL" id="GGB01892.1"/>
    </source>
</evidence>
<dbReference type="Proteomes" id="UP000607559">
    <property type="component" value="Unassembled WGS sequence"/>
</dbReference>
<proteinExistence type="predicted"/>
<dbReference type="AlphaFoldDB" id="A0A8J2UDA5"/>
<dbReference type="PANTHER" id="PTHR43037">
    <property type="entry name" value="UNNAMED PRODUCT-RELATED"/>
    <property type="match status" value="1"/>
</dbReference>
<name>A0A8J2UDA5_9BACT</name>
<dbReference type="InterPro" id="IPR002925">
    <property type="entry name" value="Dienelactn_hydro"/>
</dbReference>
<keyword evidence="1" id="KW-0732">Signal</keyword>
<dbReference type="SUPFAM" id="SSF53474">
    <property type="entry name" value="alpha/beta-Hydrolases"/>
    <property type="match status" value="1"/>
</dbReference>
<accession>A0A8J2UDA5</accession>
<sequence length="125" mass="13770">MDSLVRNRIADKKRIYLGGNSLGGFGTYDLAIHYPNYFAAVFPIVAQANVKVYTEKAAGVPIWIFHGALDEIIDPQPDRDLIKALQAVGAKNAKYTEYPNANHKSGANSAFAEPGLLPWIFSFKK</sequence>
<dbReference type="InterPro" id="IPR029058">
    <property type="entry name" value="AB_hydrolase_fold"/>
</dbReference>
<comment type="caution">
    <text evidence="4">The sequence shown here is derived from an EMBL/GenBank/DDBJ whole genome shotgun (WGS) entry which is preliminary data.</text>
</comment>
<protein>
    <recommendedName>
        <fullName evidence="3">Dienelactone hydrolase domain-containing protein</fullName>
    </recommendedName>
</protein>
<evidence type="ECO:0000259" key="3">
    <source>
        <dbReference type="Pfam" id="PF01738"/>
    </source>
</evidence>
<gene>
    <name evidence="4" type="ORF">GCM10011511_26390</name>
</gene>
<evidence type="ECO:0000313" key="5">
    <source>
        <dbReference type="Proteomes" id="UP000607559"/>
    </source>
</evidence>
<reference evidence="4" key="1">
    <citation type="journal article" date="2014" name="Int. J. Syst. Evol. Microbiol.">
        <title>Complete genome sequence of Corynebacterium casei LMG S-19264T (=DSM 44701T), isolated from a smear-ripened cheese.</title>
        <authorList>
            <consortium name="US DOE Joint Genome Institute (JGI-PGF)"/>
            <person name="Walter F."/>
            <person name="Albersmeier A."/>
            <person name="Kalinowski J."/>
            <person name="Ruckert C."/>
        </authorList>
    </citation>
    <scope>NUCLEOTIDE SEQUENCE</scope>
    <source>
        <strain evidence="4">CGMCC 1.15448</strain>
    </source>
</reference>
<keyword evidence="2" id="KW-0378">Hydrolase</keyword>
<keyword evidence="5" id="KW-1185">Reference proteome</keyword>
<feature type="domain" description="Dienelactone hydrolase" evidence="3">
    <location>
        <begin position="9"/>
        <end position="103"/>
    </location>
</feature>
<dbReference type="Gene3D" id="3.40.50.1820">
    <property type="entry name" value="alpha/beta hydrolase"/>
    <property type="match status" value="1"/>
</dbReference>
<dbReference type="Pfam" id="PF01738">
    <property type="entry name" value="DLH"/>
    <property type="match status" value="1"/>
</dbReference>
<dbReference type="EMBL" id="BMJC01000003">
    <property type="protein sequence ID" value="GGB01892.1"/>
    <property type="molecule type" value="Genomic_DNA"/>
</dbReference>
<reference evidence="4" key="2">
    <citation type="submission" date="2020-09" db="EMBL/GenBank/DDBJ databases">
        <authorList>
            <person name="Sun Q."/>
            <person name="Zhou Y."/>
        </authorList>
    </citation>
    <scope>NUCLEOTIDE SEQUENCE</scope>
    <source>
        <strain evidence="4">CGMCC 1.15448</strain>
    </source>
</reference>
<evidence type="ECO:0000256" key="1">
    <source>
        <dbReference type="ARBA" id="ARBA00022729"/>
    </source>
</evidence>
<dbReference type="InterPro" id="IPR050955">
    <property type="entry name" value="Plant_Biomass_Hydrol_Est"/>
</dbReference>
<dbReference type="GO" id="GO:0016787">
    <property type="term" value="F:hydrolase activity"/>
    <property type="evidence" value="ECO:0007669"/>
    <property type="project" value="UniProtKB-KW"/>
</dbReference>